<protein>
    <recommendedName>
        <fullName evidence="3">Lipoprotein</fullName>
    </recommendedName>
</protein>
<evidence type="ECO:0000313" key="1">
    <source>
        <dbReference type="EMBL" id="GAM56459.1"/>
    </source>
</evidence>
<reference evidence="1 2" key="2">
    <citation type="submission" date="2015-01" db="EMBL/GenBank/DDBJ databases">
        <authorList>
            <consortium name="NBRP consortium"/>
            <person name="Sawabe T."/>
            <person name="Meirelles P."/>
            <person name="Feng G."/>
            <person name="Sayaka M."/>
            <person name="Hattori M."/>
            <person name="Ohkuma M."/>
        </authorList>
    </citation>
    <scope>NUCLEOTIDE SEQUENCE [LARGE SCALE GENOMIC DNA]</scope>
    <source>
        <strain evidence="2">JCM 19231</strain>
    </source>
</reference>
<accession>A0A0B8P0J8</accession>
<dbReference type="EMBL" id="BBRZ01000030">
    <property type="protein sequence ID" value="GAM56459.1"/>
    <property type="molecule type" value="Genomic_DNA"/>
</dbReference>
<evidence type="ECO:0000313" key="2">
    <source>
        <dbReference type="Proteomes" id="UP000031671"/>
    </source>
</evidence>
<proteinExistence type="predicted"/>
<dbReference type="InterPro" id="IPR016875">
    <property type="entry name" value="UCP028200"/>
</dbReference>
<dbReference type="PROSITE" id="PS51257">
    <property type="entry name" value="PROKAR_LIPOPROTEIN"/>
    <property type="match status" value="1"/>
</dbReference>
<dbReference type="Proteomes" id="UP000031671">
    <property type="component" value="Unassembled WGS sequence"/>
</dbReference>
<keyword evidence="2" id="KW-1185">Reference proteome</keyword>
<dbReference type="PIRSF" id="PIRSF028200">
    <property type="entry name" value="UCP028200"/>
    <property type="match status" value="1"/>
</dbReference>
<organism evidence="1 2">
    <name type="scientific">Vibrio ishigakensis</name>
    <dbReference type="NCBI Taxonomy" id="1481914"/>
    <lineage>
        <taxon>Bacteria</taxon>
        <taxon>Pseudomonadati</taxon>
        <taxon>Pseudomonadota</taxon>
        <taxon>Gammaproteobacteria</taxon>
        <taxon>Vibrionales</taxon>
        <taxon>Vibrionaceae</taxon>
        <taxon>Vibrio</taxon>
    </lineage>
</organism>
<reference evidence="1 2" key="1">
    <citation type="submission" date="2015-01" db="EMBL/GenBank/DDBJ databases">
        <title>Vibrio sp. C1 JCM 19231 whole genome shotgun sequence.</title>
        <authorList>
            <person name="Sawabe T."/>
            <person name="Meirelles P."/>
            <person name="Feng G."/>
            <person name="Sayaka M."/>
            <person name="Hattori M."/>
            <person name="Ohkuma M."/>
        </authorList>
    </citation>
    <scope>NUCLEOTIDE SEQUENCE [LARGE SCALE GENOMIC DNA]</scope>
    <source>
        <strain evidence="2">JCM 19231</strain>
    </source>
</reference>
<comment type="caution">
    <text evidence="1">The sequence shown here is derived from an EMBL/GenBank/DDBJ whole genome shotgun (WGS) entry which is preliminary data.</text>
</comment>
<dbReference type="AlphaFoldDB" id="A0A0B8P0J8"/>
<evidence type="ECO:0008006" key="3">
    <source>
        <dbReference type="Google" id="ProtNLM"/>
    </source>
</evidence>
<gene>
    <name evidence="1" type="ORF">JCM19231_286</name>
</gene>
<sequence>MTKLSRILVILLACITLSACTAKLVYRNLDWVVLEFVESYVSLNGDQEELLEMQLEDFASWHKRTELPKYQQQLQSLYNKDLSTVDNDFLVGQQQEFRSHIKSLAARITPDLYLLSRSLSDEQRAEFIKNLDEQQKEYMEEYSEMSESDIRERYLERIDKNLRRWLGDISSEQRQIAREWAQNIEITYQDWGMYRLNTRDRIKTLFARKDDPFFYQSEFTELMNQPERDYSDELLGKLERNRATANQSILAILSTVSDRQKMHFKSEIQDWLELVKDLQE</sequence>
<dbReference type="RefSeq" id="WP_261837212.1">
    <property type="nucleotide sequence ID" value="NZ_AP024882.1"/>
</dbReference>
<dbReference type="Pfam" id="PF19795">
    <property type="entry name" value="DUF6279"/>
    <property type="match status" value="1"/>
</dbReference>
<name>A0A0B8P0J8_9VIBR</name>